<dbReference type="Pfam" id="PF04865">
    <property type="entry name" value="Baseplate_J"/>
    <property type="match status" value="1"/>
</dbReference>
<dbReference type="EMBL" id="QEXL01000007">
    <property type="protein sequence ID" value="RBM07798.1"/>
    <property type="molecule type" value="Genomic_DNA"/>
</dbReference>
<dbReference type="Proteomes" id="UP000252680">
    <property type="component" value="Unassembled WGS sequence"/>
</dbReference>
<protein>
    <recommendedName>
        <fullName evidence="1">Baseplate protein J-like barrel domain-containing protein</fullName>
    </recommendedName>
</protein>
<dbReference type="AlphaFoldDB" id="A0A365YXG1"/>
<dbReference type="OrthoDB" id="7497539at2"/>
<evidence type="ECO:0000313" key="2">
    <source>
        <dbReference type="EMBL" id="RBM07798.1"/>
    </source>
</evidence>
<evidence type="ECO:0000259" key="1">
    <source>
        <dbReference type="Pfam" id="PF04865"/>
    </source>
</evidence>
<reference evidence="2 3" key="1">
    <citation type="submission" date="2018-05" db="EMBL/GenBank/DDBJ databases">
        <title>Komagataeibacter cocois sp. nov., for a novel cellulose- producing strain isolated from coconut milk.</title>
        <authorList>
            <person name="Liu L."/>
            <person name="Wang Y."/>
            <person name="Liu S."/>
            <person name="Bi J."/>
            <person name="Chen H."/>
            <person name="Deng J."/>
            <person name="Zhang C."/>
            <person name="Hu Q."/>
            <person name="Li C."/>
        </authorList>
    </citation>
    <scope>NUCLEOTIDE SEQUENCE [LARGE SCALE GENOMIC DNA]</scope>
    <source>
        <strain evidence="2 3">WE7</strain>
    </source>
</reference>
<organism evidence="2 3">
    <name type="scientific">Novacetimonas cocois</name>
    <dbReference type="NCBI Taxonomy" id="1747507"/>
    <lineage>
        <taxon>Bacteria</taxon>
        <taxon>Pseudomonadati</taxon>
        <taxon>Pseudomonadota</taxon>
        <taxon>Alphaproteobacteria</taxon>
        <taxon>Acetobacterales</taxon>
        <taxon>Acetobacteraceae</taxon>
        <taxon>Novacetimonas</taxon>
    </lineage>
</organism>
<gene>
    <name evidence="2" type="ORF">NJLHNGOC_06965</name>
</gene>
<proteinExistence type="predicted"/>
<accession>A0A365YXG1</accession>
<keyword evidence="3" id="KW-1185">Reference proteome</keyword>
<sequence>MSDMNAAFGGSLNTDLTTPQGQLASSLTAIIGDCNDAFVALANGVDPAFATGRMQDAIGRIYFMTRNPATATVVTGVCSGAAGTVIPSGTLVQDAAGYRYAATSGGTIPATGTLSLQFACTTTGPVACPAGSLSIYQAVSGWNSVTNPVAGVSGSDVESRNDFEARRQLTVAGNSVGPNAAILASVLSVPGVTDAYVTDNSTAAAITTGGVAIPAHSVYVSVVGGDASAIALAILRKKPPGCGYAGGTTVTVSDPNAAYGVAPSYAVSFDYATPTPVFIAVSIASSAAVPSDALTRIQAAVTAAFDGTDGGTRARIGAKLYASRFYGAVAALGTWAQIVEITIGPAAAPTGFTMQMDISQVPTIDAAGITLTLV</sequence>
<comment type="caution">
    <text evidence="2">The sequence shown here is derived from an EMBL/GenBank/DDBJ whole genome shotgun (WGS) entry which is preliminary data.</text>
</comment>
<evidence type="ECO:0000313" key="3">
    <source>
        <dbReference type="Proteomes" id="UP000252680"/>
    </source>
</evidence>
<name>A0A365YXG1_9PROT</name>
<feature type="domain" description="Baseplate protein J-like barrel" evidence="1">
    <location>
        <begin position="78"/>
        <end position="153"/>
    </location>
</feature>
<dbReference type="InterPro" id="IPR006949">
    <property type="entry name" value="Barrel_Baseplate_J-like"/>
</dbReference>